<feature type="region of interest" description="Disordered" evidence="1">
    <location>
        <begin position="26"/>
        <end position="61"/>
    </location>
</feature>
<evidence type="ECO:0000313" key="2">
    <source>
        <dbReference type="EMBL" id="KZS20250.1"/>
    </source>
</evidence>
<protein>
    <submittedName>
        <fullName evidence="2">Uncharacterized protein</fullName>
    </submittedName>
</protein>
<keyword evidence="3" id="KW-1185">Reference proteome</keyword>
<feature type="compositionally biased region" description="Basic and acidic residues" evidence="1">
    <location>
        <begin position="31"/>
        <end position="46"/>
    </location>
</feature>
<evidence type="ECO:0000256" key="1">
    <source>
        <dbReference type="SAM" id="MobiDB-lite"/>
    </source>
</evidence>
<sequence>MREKGGEECGRGGCTSRCLMVGTMAKQQMKTSHENVTDRRHEREDMSANEEGGWLVSRGEE</sequence>
<name>A0A162R5F3_9CRUS</name>
<comment type="caution">
    <text evidence="2">The sequence shown here is derived from an EMBL/GenBank/DDBJ whole genome shotgun (WGS) entry which is preliminary data.</text>
</comment>
<dbReference type="AlphaFoldDB" id="A0A162R5F3"/>
<reference evidence="2 3" key="1">
    <citation type="submission" date="2016-03" db="EMBL/GenBank/DDBJ databases">
        <title>EvidentialGene: Evidence-directed Construction of Genes on Genomes.</title>
        <authorList>
            <person name="Gilbert D.G."/>
            <person name="Choi J.-H."/>
            <person name="Mockaitis K."/>
            <person name="Colbourne J."/>
            <person name="Pfrender M."/>
        </authorList>
    </citation>
    <scope>NUCLEOTIDE SEQUENCE [LARGE SCALE GENOMIC DNA]</scope>
    <source>
        <strain evidence="2 3">Xinb3</strain>
        <tissue evidence="2">Complete organism</tissue>
    </source>
</reference>
<organism evidence="2 3">
    <name type="scientific">Daphnia magna</name>
    <dbReference type="NCBI Taxonomy" id="35525"/>
    <lineage>
        <taxon>Eukaryota</taxon>
        <taxon>Metazoa</taxon>
        <taxon>Ecdysozoa</taxon>
        <taxon>Arthropoda</taxon>
        <taxon>Crustacea</taxon>
        <taxon>Branchiopoda</taxon>
        <taxon>Diplostraca</taxon>
        <taxon>Cladocera</taxon>
        <taxon>Anomopoda</taxon>
        <taxon>Daphniidae</taxon>
        <taxon>Daphnia</taxon>
    </lineage>
</organism>
<proteinExistence type="predicted"/>
<dbReference type="EMBL" id="LRGB01000240">
    <property type="protein sequence ID" value="KZS20250.1"/>
    <property type="molecule type" value="Genomic_DNA"/>
</dbReference>
<accession>A0A162R5F3</accession>
<evidence type="ECO:0000313" key="3">
    <source>
        <dbReference type="Proteomes" id="UP000076858"/>
    </source>
</evidence>
<dbReference type="Proteomes" id="UP000076858">
    <property type="component" value="Unassembled WGS sequence"/>
</dbReference>
<gene>
    <name evidence="2" type="ORF">APZ42_013119</name>
</gene>